<organism evidence="1">
    <name type="scientific">marine sediment metagenome</name>
    <dbReference type="NCBI Taxonomy" id="412755"/>
    <lineage>
        <taxon>unclassified sequences</taxon>
        <taxon>metagenomes</taxon>
        <taxon>ecological metagenomes</taxon>
    </lineage>
</organism>
<sequence>MPLRTDQALRPVCTRGRLRGFAYNLAPIPVRLACSAYCLYPHVGNGDGKIHQQTEPRKCNRLRTATLLRTLLLHCIEVRINMQFGAGAGRKFWRLAVCGMSAGVERQATISQLPGSYRRASGARTL</sequence>
<comment type="caution">
    <text evidence="1">The sequence shown here is derived from an EMBL/GenBank/DDBJ whole genome shotgun (WGS) entry which is preliminary data.</text>
</comment>
<name>A0A0F9UAU9_9ZZZZ</name>
<dbReference type="AlphaFoldDB" id="A0A0F9UAU9"/>
<reference evidence="1" key="1">
    <citation type="journal article" date="2015" name="Nature">
        <title>Complex archaea that bridge the gap between prokaryotes and eukaryotes.</title>
        <authorList>
            <person name="Spang A."/>
            <person name="Saw J.H."/>
            <person name="Jorgensen S.L."/>
            <person name="Zaremba-Niedzwiedzka K."/>
            <person name="Martijn J."/>
            <person name="Lind A.E."/>
            <person name="van Eijk R."/>
            <person name="Schleper C."/>
            <person name="Guy L."/>
            <person name="Ettema T.J."/>
        </authorList>
    </citation>
    <scope>NUCLEOTIDE SEQUENCE</scope>
</reference>
<proteinExistence type="predicted"/>
<accession>A0A0F9UAU9</accession>
<dbReference type="EMBL" id="LAZR01000763">
    <property type="protein sequence ID" value="KKN58391.1"/>
    <property type="molecule type" value="Genomic_DNA"/>
</dbReference>
<evidence type="ECO:0000313" key="1">
    <source>
        <dbReference type="EMBL" id="KKN58391.1"/>
    </source>
</evidence>
<gene>
    <name evidence="1" type="ORF">LCGC14_0552040</name>
</gene>
<protein>
    <submittedName>
        <fullName evidence="1">Uncharacterized protein</fullName>
    </submittedName>
</protein>